<name>A0A6P1BBR7_9BRAD</name>
<gene>
    <name evidence="1" type="ORF">FNJ47_07990</name>
</gene>
<comment type="caution">
    <text evidence="1">The sequence shown here is derived from an EMBL/GenBank/DDBJ whole genome shotgun (WGS) entry which is preliminary data.</text>
</comment>
<protein>
    <submittedName>
        <fullName evidence="1">Nodulation protein NolU</fullName>
    </submittedName>
</protein>
<proteinExistence type="predicted"/>
<dbReference type="RefSeq" id="WP_163152305.1">
    <property type="nucleotide sequence ID" value="NZ_VKHP01000020.1"/>
</dbReference>
<organism evidence="1 2">
    <name type="scientific">Bradyrhizobium uaiense</name>
    <dbReference type="NCBI Taxonomy" id="2594946"/>
    <lineage>
        <taxon>Bacteria</taxon>
        <taxon>Pseudomonadati</taxon>
        <taxon>Pseudomonadota</taxon>
        <taxon>Alphaproteobacteria</taxon>
        <taxon>Hyphomicrobiales</taxon>
        <taxon>Nitrobacteraceae</taxon>
        <taxon>Bradyrhizobium</taxon>
    </lineage>
</organism>
<sequence>MVSRDQNHLLNAHSDRLREFAALIHPSRLAGHLDGLLSETTVLQLQKTPRLQQRLAELLLKSEEASNGTDWGRDVLLGHDPRRAALLAGSIWHARSVLKLVSKHDVAILIENIGAEAQAFSIRHLSGAVATTSIVDPHKLSSQIEHDGHACLGAWLKDASELDRVRVLFRLPVGTAAESPAAEHHNAASRLLSLVVAHLASEAPAA</sequence>
<dbReference type="EMBL" id="VKHP01000020">
    <property type="protein sequence ID" value="NEU95769.1"/>
    <property type="molecule type" value="Genomic_DNA"/>
</dbReference>
<evidence type="ECO:0000313" key="2">
    <source>
        <dbReference type="Proteomes" id="UP000468531"/>
    </source>
</evidence>
<dbReference type="Proteomes" id="UP000468531">
    <property type="component" value="Unassembled WGS sequence"/>
</dbReference>
<accession>A0A6P1BBR7</accession>
<reference evidence="1 2" key="1">
    <citation type="journal article" date="2020" name="Arch. Microbiol.">
        <title>Bradyrhizobium uaiense sp. nov., a new highly efficient cowpea symbiont.</title>
        <authorList>
            <person name="Cabral Michel D."/>
            <person name="Azarias Guimaraes A."/>
            <person name="Martins da Costa E."/>
            <person name="Soares de Carvalho T."/>
            <person name="Balsanelli E."/>
            <person name="Willems A."/>
            <person name="Maltempi de Souza E."/>
            <person name="de Souza Moreira F.M."/>
        </authorList>
    </citation>
    <scope>NUCLEOTIDE SEQUENCE [LARGE SCALE GENOMIC DNA]</scope>
    <source>
        <strain evidence="1 2">UFLA 03-164</strain>
    </source>
</reference>
<keyword evidence="2" id="KW-1185">Reference proteome</keyword>
<evidence type="ECO:0000313" key="1">
    <source>
        <dbReference type="EMBL" id="NEU95769.1"/>
    </source>
</evidence>
<dbReference type="AlphaFoldDB" id="A0A6P1BBR7"/>